<dbReference type="Pfam" id="PF00196">
    <property type="entry name" value="GerE"/>
    <property type="match status" value="1"/>
</dbReference>
<gene>
    <name evidence="3" type="ORF">RHD99_20615</name>
</gene>
<dbReference type="PROSITE" id="PS50043">
    <property type="entry name" value="HTH_LUXR_2"/>
    <property type="match status" value="1"/>
</dbReference>
<evidence type="ECO:0000259" key="2">
    <source>
        <dbReference type="PROSITE" id="PS50043"/>
    </source>
</evidence>
<dbReference type="Gene3D" id="1.10.10.10">
    <property type="entry name" value="Winged helix-like DNA-binding domain superfamily/Winged helix DNA-binding domain"/>
    <property type="match status" value="1"/>
</dbReference>
<feature type="domain" description="HTH luxR-type" evidence="2">
    <location>
        <begin position="133"/>
        <end position="198"/>
    </location>
</feature>
<keyword evidence="4" id="KW-1185">Reference proteome</keyword>
<evidence type="ECO:0000313" key="4">
    <source>
        <dbReference type="Proteomes" id="UP001246690"/>
    </source>
</evidence>
<dbReference type="InterPro" id="IPR000792">
    <property type="entry name" value="Tscrpt_reg_LuxR_C"/>
</dbReference>
<name>A0ABY9S8H7_9ENTR</name>
<accession>A0ABY9S8H7</accession>
<proteinExistence type="predicted"/>
<keyword evidence="1" id="KW-0238">DNA-binding</keyword>
<sequence>MINIIIDNDNGFYRLGFQTLLSKIFLERFGKKTTFTSGIDTLSAAKADVIIMKLAPGESGVCHPALYARRKGSLIIGDYEVVRKPYIDELPLCFENMIFINRNEPITLLTERIVDGWEHCSDKAITASQWQCLACGHKTLSPQQIKVATHYSQGSSPHQIAQSLDINIKTVFAHKRIIMGKFNLNSDCELLRLLNVMNKLKNNVSAIPIMNI</sequence>
<dbReference type="SMART" id="SM00421">
    <property type="entry name" value="HTH_LUXR"/>
    <property type="match status" value="1"/>
</dbReference>
<evidence type="ECO:0000256" key="1">
    <source>
        <dbReference type="ARBA" id="ARBA00023125"/>
    </source>
</evidence>
<dbReference type="Proteomes" id="UP001246690">
    <property type="component" value="Chromosome"/>
</dbReference>
<dbReference type="InterPro" id="IPR016032">
    <property type="entry name" value="Sig_transdc_resp-reg_C-effctor"/>
</dbReference>
<evidence type="ECO:0000313" key="3">
    <source>
        <dbReference type="EMBL" id="WMY73814.1"/>
    </source>
</evidence>
<dbReference type="InterPro" id="IPR036388">
    <property type="entry name" value="WH-like_DNA-bd_sf"/>
</dbReference>
<protein>
    <submittedName>
        <fullName evidence="3">LuxR C-terminal-related transcriptional regulator</fullName>
    </submittedName>
</protein>
<dbReference type="EMBL" id="CP133838">
    <property type="protein sequence ID" value="WMY73814.1"/>
    <property type="molecule type" value="Genomic_DNA"/>
</dbReference>
<dbReference type="SUPFAM" id="SSF46894">
    <property type="entry name" value="C-terminal effector domain of the bipartite response regulators"/>
    <property type="match status" value="1"/>
</dbReference>
<organism evidence="3 4">
    <name type="scientific">Buttiauxella selenatireducens</name>
    <dbReference type="NCBI Taxonomy" id="3073902"/>
    <lineage>
        <taxon>Bacteria</taxon>
        <taxon>Pseudomonadati</taxon>
        <taxon>Pseudomonadota</taxon>
        <taxon>Gammaproteobacteria</taxon>
        <taxon>Enterobacterales</taxon>
        <taxon>Enterobacteriaceae</taxon>
        <taxon>Buttiauxella</taxon>
    </lineage>
</organism>
<dbReference type="RefSeq" id="WP_309876294.1">
    <property type="nucleotide sequence ID" value="NZ_CP133838.1"/>
</dbReference>
<reference evidence="3 4" key="1">
    <citation type="submission" date="2023-09" db="EMBL/GenBank/DDBJ databases">
        <title>Buttiauxella selenatireducens sp. nov., isolated from the rhizosphere of Cardamine hupingshanesis.</title>
        <authorList>
            <person name="Zhang S."/>
            <person name="Xu Z."/>
            <person name="Wang H."/>
            <person name="Guo Y."/>
        </authorList>
    </citation>
    <scope>NUCLEOTIDE SEQUENCE [LARGE SCALE GENOMIC DNA]</scope>
    <source>
        <strain evidence="3 4">R73</strain>
    </source>
</reference>